<keyword evidence="4" id="KW-1185">Reference proteome</keyword>
<dbReference type="OrthoDB" id="8960149at2759"/>
<reference evidence="3 4" key="1">
    <citation type="journal article" date="2019" name="Genome Biol. Evol.">
        <title>Whole-Genome Sequencing of the Giant Devil Catfish, Bagarius yarrelli.</title>
        <authorList>
            <person name="Jiang W."/>
            <person name="Lv Y."/>
            <person name="Cheng L."/>
            <person name="Yang K."/>
            <person name="Chao B."/>
            <person name="Wang X."/>
            <person name="Li Y."/>
            <person name="Pan X."/>
            <person name="You X."/>
            <person name="Zhang Y."/>
            <person name="Yang J."/>
            <person name="Li J."/>
            <person name="Zhang X."/>
            <person name="Liu S."/>
            <person name="Sun C."/>
            <person name="Yang J."/>
            <person name="Shi Q."/>
        </authorList>
    </citation>
    <scope>NUCLEOTIDE SEQUENCE [LARGE SCALE GENOMIC DNA]</scope>
    <source>
        <strain evidence="3">JWS20170419001</strain>
        <tissue evidence="3">Muscle</tissue>
    </source>
</reference>
<gene>
    <name evidence="3" type="ORF">Baya_9601</name>
</gene>
<protein>
    <submittedName>
        <fullName evidence="3">Uncharacterized protein</fullName>
    </submittedName>
</protein>
<sequence>MKSLSKHTALTPAGSGAGDLDGKVTKNSQQMAGKEPQKFRYSSSALNAAAAHQKAVTEDDFLHALQKQQVKLENNNGLLAELVRIEQDMREKLQLQEERQQELKSVREEENRQRWRNLSFLILNQRTAKYHHYHV</sequence>
<dbReference type="Proteomes" id="UP000319801">
    <property type="component" value="Unassembled WGS sequence"/>
</dbReference>
<feature type="coiled-coil region" evidence="1">
    <location>
        <begin position="79"/>
        <end position="113"/>
    </location>
</feature>
<evidence type="ECO:0000313" key="4">
    <source>
        <dbReference type="Proteomes" id="UP000319801"/>
    </source>
</evidence>
<evidence type="ECO:0000256" key="2">
    <source>
        <dbReference type="SAM" id="MobiDB-lite"/>
    </source>
</evidence>
<dbReference type="AlphaFoldDB" id="A0A556UXN4"/>
<comment type="caution">
    <text evidence="3">The sequence shown here is derived from an EMBL/GenBank/DDBJ whole genome shotgun (WGS) entry which is preliminary data.</text>
</comment>
<name>A0A556UXN4_BAGYA</name>
<organism evidence="3 4">
    <name type="scientific">Bagarius yarrelli</name>
    <name type="common">Goonch</name>
    <name type="synonym">Bagrus yarrelli</name>
    <dbReference type="NCBI Taxonomy" id="175774"/>
    <lineage>
        <taxon>Eukaryota</taxon>
        <taxon>Metazoa</taxon>
        <taxon>Chordata</taxon>
        <taxon>Craniata</taxon>
        <taxon>Vertebrata</taxon>
        <taxon>Euteleostomi</taxon>
        <taxon>Actinopterygii</taxon>
        <taxon>Neopterygii</taxon>
        <taxon>Teleostei</taxon>
        <taxon>Ostariophysi</taxon>
        <taxon>Siluriformes</taxon>
        <taxon>Sisoridae</taxon>
        <taxon>Sisorinae</taxon>
        <taxon>Bagarius</taxon>
    </lineage>
</organism>
<keyword evidence="1" id="KW-0175">Coiled coil</keyword>
<evidence type="ECO:0000313" key="3">
    <source>
        <dbReference type="EMBL" id="TSP25376.1"/>
    </source>
</evidence>
<accession>A0A556UXN4</accession>
<evidence type="ECO:0000256" key="1">
    <source>
        <dbReference type="SAM" id="Coils"/>
    </source>
</evidence>
<feature type="region of interest" description="Disordered" evidence="2">
    <location>
        <begin position="1"/>
        <end position="46"/>
    </location>
</feature>
<dbReference type="EMBL" id="VCAZ01000074">
    <property type="protein sequence ID" value="TSP25376.1"/>
    <property type="molecule type" value="Genomic_DNA"/>
</dbReference>
<proteinExistence type="predicted"/>